<feature type="compositionally biased region" description="Acidic residues" evidence="1">
    <location>
        <begin position="113"/>
        <end position="146"/>
    </location>
</feature>
<keyword evidence="3" id="KW-1185">Reference proteome</keyword>
<accession>A0A401LLX5</accession>
<comment type="caution">
    <text evidence="2">The sequence shown here is derived from an EMBL/GenBank/DDBJ whole genome shotgun (WGS) entry which is preliminary data.</text>
</comment>
<dbReference type="OrthoDB" id="9871195at2"/>
<gene>
    <name evidence="2" type="ORF">MESMUL_01220</name>
</gene>
<dbReference type="Proteomes" id="UP000266091">
    <property type="component" value="Unassembled WGS sequence"/>
</dbReference>
<dbReference type="AlphaFoldDB" id="A0A388S926"/>
<dbReference type="RefSeq" id="WP_116269296.1">
    <property type="nucleotide sequence ID" value="NZ_BGZJ01000001.1"/>
</dbReference>
<reference evidence="2 3" key="1">
    <citation type="journal article" date="2018" name="Int. J. Syst. Evol. Microbiol.">
        <title>Mesosutterella multiformis gen. nov., sp. nov., a member of the family Sutterellaceae and Sutterella megalosphaeroides sp. nov., isolated from human faeces.</title>
        <authorList>
            <person name="Sakamoto M."/>
            <person name="Ikeyama N."/>
            <person name="Kunihiro T."/>
            <person name="Iino T."/>
            <person name="Yuki M."/>
            <person name="Ohkuma M."/>
        </authorList>
    </citation>
    <scope>NUCLEOTIDE SEQUENCE [LARGE SCALE GENOMIC DNA]</scope>
    <source>
        <strain evidence="2 3">4NBBH2</strain>
    </source>
</reference>
<accession>A0A388S926</accession>
<organism evidence="2 3">
    <name type="scientific">Mesosutterella multiformis</name>
    <dbReference type="NCBI Taxonomy" id="2259133"/>
    <lineage>
        <taxon>Bacteria</taxon>
        <taxon>Pseudomonadati</taxon>
        <taxon>Pseudomonadota</taxon>
        <taxon>Betaproteobacteria</taxon>
        <taxon>Burkholderiales</taxon>
        <taxon>Sutterellaceae</taxon>
        <taxon>Mesosutterella</taxon>
    </lineage>
</organism>
<name>A0A388S926_9BURK</name>
<proteinExistence type="predicted"/>
<sequence>MSSEKPSAKLHIDDEMKGTADFPLYGERIADILPPEHFLWQLQGSFPGFDDELAGMYRSQRSLKHISKASWPEDILIPGDFYMQGIVIPQLRGLLPPLSSNPEDHPETGTVEVQEEGGFEGQDEEAAEDFDPETSFPEEGEEEEWQDPVSGENFEQVVSSIQSRLAAGSWEVYKDVIAYPPEVFRQIVRDGEGLTGFIPKALLNNLHTLAFWLSFSGLDFELHGERCLGCFIFRGQNIAGGMSLNLGFVTKNSYYDYAIPLTVHASLEYIIESSTEFMAQDPATEPPMSEKEKASVNEDLKDAWKRVFPVIVHLFTHFPEDLSVRRRGSPSRAIMKPEGMNSPVVNYWKWVPEEERFRYDRVPALLKGKLRNVFLREFVEGEKNSPIEVAPEPGVPPTLN</sequence>
<evidence type="ECO:0000313" key="3">
    <source>
        <dbReference type="Proteomes" id="UP000266091"/>
    </source>
</evidence>
<evidence type="ECO:0000256" key="1">
    <source>
        <dbReference type="SAM" id="MobiDB-lite"/>
    </source>
</evidence>
<evidence type="ECO:0000313" key="2">
    <source>
        <dbReference type="EMBL" id="GBO92768.1"/>
    </source>
</evidence>
<dbReference type="EMBL" id="BGZJ01000001">
    <property type="protein sequence ID" value="GBO92768.1"/>
    <property type="molecule type" value="Genomic_DNA"/>
</dbReference>
<protein>
    <submittedName>
        <fullName evidence="2">Uncharacterized protein</fullName>
    </submittedName>
</protein>
<feature type="region of interest" description="Disordered" evidence="1">
    <location>
        <begin position="97"/>
        <end position="149"/>
    </location>
</feature>